<gene>
    <name evidence="1" type="primary">CABZ01057928.1</name>
</gene>
<accession>A0A1A8DMK9</accession>
<reference evidence="1" key="2">
    <citation type="submission" date="2016-06" db="EMBL/GenBank/DDBJ databases">
        <title>The genome of a short-lived fish provides insights into sex chromosome evolution and the genetic control of aging.</title>
        <authorList>
            <person name="Reichwald K."/>
            <person name="Felder M."/>
            <person name="Petzold A."/>
            <person name="Koch P."/>
            <person name="Groth M."/>
            <person name="Platzer M."/>
        </authorList>
    </citation>
    <scope>NUCLEOTIDE SEQUENCE</scope>
    <source>
        <tissue evidence="1">Brain</tissue>
    </source>
</reference>
<dbReference type="EMBL" id="HAEA01006016">
    <property type="protein sequence ID" value="SBQ34496.1"/>
    <property type="molecule type" value="Transcribed_RNA"/>
</dbReference>
<proteinExistence type="predicted"/>
<dbReference type="AlphaFoldDB" id="A0A1A8DMK9"/>
<evidence type="ECO:0000313" key="1">
    <source>
        <dbReference type="EMBL" id="SBQ34496.1"/>
    </source>
</evidence>
<protein>
    <submittedName>
        <fullName evidence="1">Diaphanous homolog 1</fullName>
    </submittedName>
</protein>
<feature type="non-terminal residue" evidence="1">
    <location>
        <position position="1"/>
    </location>
</feature>
<organism evidence="1">
    <name type="scientific">Nothobranchius kadleci</name>
    <name type="common">African annual killifish</name>
    <dbReference type="NCBI Taxonomy" id="1051664"/>
    <lineage>
        <taxon>Eukaryota</taxon>
        <taxon>Metazoa</taxon>
        <taxon>Chordata</taxon>
        <taxon>Craniata</taxon>
        <taxon>Vertebrata</taxon>
        <taxon>Euteleostomi</taxon>
        <taxon>Actinopterygii</taxon>
        <taxon>Neopterygii</taxon>
        <taxon>Teleostei</taxon>
        <taxon>Neoteleostei</taxon>
        <taxon>Acanthomorphata</taxon>
        <taxon>Ovalentaria</taxon>
        <taxon>Atherinomorphae</taxon>
        <taxon>Cyprinodontiformes</taxon>
        <taxon>Nothobranchiidae</taxon>
        <taxon>Nothobranchius</taxon>
    </lineage>
</organism>
<name>A0A1A8DMK9_NOTKA</name>
<reference evidence="1" key="1">
    <citation type="submission" date="2016-05" db="EMBL/GenBank/DDBJ databases">
        <authorList>
            <person name="Lavstsen T."/>
            <person name="Jespersen J.S."/>
        </authorList>
    </citation>
    <scope>NUCLEOTIDE SEQUENCE</scope>
    <source>
        <tissue evidence="1">Brain</tissue>
    </source>
</reference>
<sequence length="52" mass="6332">SFLFLFFSSELLLGKHQLFFATIIRIQHCPHHLHLYICPFFSLLFIPRFTRH</sequence>